<evidence type="ECO:0000313" key="3">
    <source>
        <dbReference type="EMBL" id="RKF08040.1"/>
    </source>
</evidence>
<sequence length="346" mass="34944">MYPDFGPAGRRGTGVCRNRAVMAARLAILGVGGAHVDRIGHLSGPAHDGASNPGTMAEWVGGCMANTLRVASAVGGVRIGLISARGGDTGGRLVSQALSEAGVEDFSAVFLDRATPSYTAIMDADGEVMAALADMDLYETGLARHLRRAEPRALIAQAGMLLVDANLPSDAIGALCDATDAPIVALAVSPAKAPRIAPHAARFALAFMNRREMNALISAPLGEPVTPATLARLSALGFRRAVISDGGGPVTVLDGDAAWRQPVGEAANPVDVTGAGDALAGATLAHWPGMALPSAVRVGVAAAAATIGVTGPFRADIAACGLKGRADALPAREPIALETDTSSETP</sequence>
<dbReference type="Pfam" id="PF00294">
    <property type="entry name" value="PfkB"/>
    <property type="match status" value="1"/>
</dbReference>
<dbReference type="GO" id="GO:0004730">
    <property type="term" value="F:pseudouridylate synthase activity"/>
    <property type="evidence" value="ECO:0007669"/>
    <property type="project" value="TreeGrafter"/>
</dbReference>
<keyword evidence="4" id="KW-1185">Reference proteome</keyword>
<organism evidence="3 4">
    <name type="scientific">Oceaniradius stylonematis</name>
    <dbReference type="NCBI Taxonomy" id="2184161"/>
    <lineage>
        <taxon>Bacteria</taxon>
        <taxon>Pseudomonadati</taxon>
        <taxon>Pseudomonadota</taxon>
        <taxon>Alphaproteobacteria</taxon>
        <taxon>Hyphomicrobiales</taxon>
        <taxon>Ahrensiaceae</taxon>
        <taxon>Oceaniradius</taxon>
    </lineage>
</organism>
<dbReference type="SUPFAM" id="SSF53613">
    <property type="entry name" value="Ribokinase-like"/>
    <property type="match status" value="1"/>
</dbReference>
<dbReference type="GO" id="GO:0005737">
    <property type="term" value="C:cytoplasm"/>
    <property type="evidence" value="ECO:0007669"/>
    <property type="project" value="TreeGrafter"/>
</dbReference>
<keyword evidence="1" id="KW-0479">Metal-binding</keyword>
<dbReference type="AlphaFoldDB" id="A0A3A8AK32"/>
<dbReference type="PANTHER" id="PTHR42909:SF1">
    <property type="entry name" value="CARBOHYDRATE KINASE PFKB DOMAIN-CONTAINING PROTEIN"/>
    <property type="match status" value="1"/>
</dbReference>
<accession>A0A3A8AK32</accession>
<keyword evidence="3" id="KW-0418">Kinase</keyword>
<evidence type="ECO:0000313" key="4">
    <source>
        <dbReference type="Proteomes" id="UP000246132"/>
    </source>
</evidence>
<proteinExistence type="predicted"/>
<dbReference type="Gene3D" id="3.40.1190.20">
    <property type="match status" value="1"/>
</dbReference>
<name>A0A3A8AK32_9HYPH</name>
<protein>
    <submittedName>
        <fullName evidence="3">Carbohydrate kinase</fullName>
    </submittedName>
</protein>
<dbReference type="InterPro" id="IPR011611">
    <property type="entry name" value="PfkB_dom"/>
</dbReference>
<evidence type="ECO:0000256" key="1">
    <source>
        <dbReference type="ARBA" id="ARBA00022723"/>
    </source>
</evidence>
<comment type="caution">
    <text evidence="3">The sequence shown here is derived from an EMBL/GenBank/DDBJ whole genome shotgun (WGS) entry which is preliminary data.</text>
</comment>
<keyword evidence="3" id="KW-0808">Transferase</keyword>
<dbReference type="PANTHER" id="PTHR42909">
    <property type="entry name" value="ZGC:136858"/>
    <property type="match status" value="1"/>
</dbReference>
<evidence type="ECO:0000259" key="2">
    <source>
        <dbReference type="Pfam" id="PF00294"/>
    </source>
</evidence>
<feature type="domain" description="Carbohydrate kinase PfkB" evidence="2">
    <location>
        <begin position="49"/>
        <end position="311"/>
    </location>
</feature>
<dbReference type="Proteomes" id="UP000246132">
    <property type="component" value="Unassembled WGS sequence"/>
</dbReference>
<reference evidence="3 4" key="1">
    <citation type="journal article" date="2018" name="Int. J. Syst. Bacteriol.">
        <title>Oceaniradius stylonemae gen. nov., sp. nov., isolated from a red alga, Stylonema cornu-cervi.</title>
        <authorList>
            <person name="Jeong S."/>
        </authorList>
    </citation>
    <scope>NUCLEOTIDE SEQUENCE [LARGE SCALE GENOMIC DNA]</scope>
    <source>
        <strain evidence="3 4">StC1</strain>
    </source>
</reference>
<dbReference type="GO" id="GO:0046872">
    <property type="term" value="F:metal ion binding"/>
    <property type="evidence" value="ECO:0007669"/>
    <property type="project" value="UniProtKB-KW"/>
</dbReference>
<dbReference type="InterPro" id="IPR029056">
    <property type="entry name" value="Ribokinase-like"/>
</dbReference>
<dbReference type="EMBL" id="QFWV02000002">
    <property type="protein sequence ID" value="RKF08040.1"/>
    <property type="molecule type" value="Genomic_DNA"/>
</dbReference>
<dbReference type="GO" id="GO:0016301">
    <property type="term" value="F:kinase activity"/>
    <property type="evidence" value="ECO:0007669"/>
    <property type="project" value="UniProtKB-KW"/>
</dbReference>
<gene>
    <name evidence="3" type="ORF">DEM25_001535</name>
</gene>
<dbReference type="GO" id="GO:0016798">
    <property type="term" value="F:hydrolase activity, acting on glycosyl bonds"/>
    <property type="evidence" value="ECO:0007669"/>
    <property type="project" value="TreeGrafter"/>
</dbReference>